<feature type="domain" description="Helix-turn-helix" evidence="1">
    <location>
        <begin position="76"/>
        <end position="124"/>
    </location>
</feature>
<dbReference type="OrthoDB" id="26212at2"/>
<evidence type="ECO:0000259" key="1">
    <source>
        <dbReference type="Pfam" id="PF12728"/>
    </source>
</evidence>
<dbReference type="Proteomes" id="UP000320235">
    <property type="component" value="Unassembled WGS sequence"/>
</dbReference>
<dbReference type="InterPro" id="IPR010093">
    <property type="entry name" value="SinI_DNA-bd"/>
</dbReference>
<dbReference type="InterPro" id="IPR041657">
    <property type="entry name" value="HTH_17"/>
</dbReference>
<evidence type="ECO:0000313" key="3">
    <source>
        <dbReference type="Proteomes" id="UP000320235"/>
    </source>
</evidence>
<dbReference type="AlphaFoldDB" id="A0A543FJB2"/>
<proteinExistence type="predicted"/>
<dbReference type="RefSeq" id="WP_141892348.1">
    <property type="nucleotide sequence ID" value="NZ_BAABLH010000013.1"/>
</dbReference>
<organism evidence="2 3">
    <name type="scientific">Microbacterium kyungheense</name>
    <dbReference type="NCBI Taxonomy" id="1263636"/>
    <lineage>
        <taxon>Bacteria</taxon>
        <taxon>Bacillati</taxon>
        <taxon>Actinomycetota</taxon>
        <taxon>Actinomycetes</taxon>
        <taxon>Micrococcales</taxon>
        <taxon>Microbacteriaceae</taxon>
        <taxon>Microbacterium</taxon>
    </lineage>
</organism>
<dbReference type="GO" id="GO:0003677">
    <property type="term" value="F:DNA binding"/>
    <property type="evidence" value="ECO:0007669"/>
    <property type="project" value="InterPro"/>
</dbReference>
<comment type="caution">
    <text evidence="2">The sequence shown here is derived from an EMBL/GenBank/DDBJ whole genome shotgun (WGS) entry which is preliminary data.</text>
</comment>
<dbReference type="Pfam" id="PF12728">
    <property type="entry name" value="HTH_17"/>
    <property type="match status" value="1"/>
</dbReference>
<dbReference type="InterPro" id="IPR009061">
    <property type="entry name" value="DNA-bd_dom_put_sf"/>
</dbReference>
<dbReference type="SUPFAM" id="SSF46955">
    <property type="entry name" value="Putative DNA-binding domain"/>
    <property type="match status" value="1"/>
</dbReference>
<dbReference type="Gene3D" id="1.10.10.10">
    <property type="entry name" value="Winged helix-like DNA-binding domain superfamily/Winged helix DNA-binding domain"/>
    <property type="match status" value="1"/>
</dbReference>
<keyword evidence="3" id="KW-1185">Reference proteome</keyword>
<dbReference type="EMBL" id="VFPE01000001">
    <property type="protein sequence ID" value="TQM33804.1"/>
    <property type="molecule type" value="Genomic_DNA"/>
</dbReference>
<accession>A0A543FJB2</accession>
<dbReference type="NCBIfam" id="TIGR01764">
    <property type="entry name" value="excise"/>
    <property type="match status" value="1"/>
</dbReference>
<sequence length="145" mass="15627">MTVLLTNGTVFVDDDLRAQAAEFVQRAQEPGVRGLALVCDDAAPGELAPDLSALVLQVLAGLARGPVSVTALPDELTTTVAAELIGVSRPTLMKLVRDGILPSHQVGSHTRLRTADVLALRRERARERREAFEALLRFDEEFGAD</sequence>
<evidence type="ECO:0000313" key="2">
    <source>
        <dbReference type="EMBL" id="TQM33804.1"/>
    </source>
</evidence>
<name>A0A543FJB2_9MICO</name>
<reference evidence="2 3" key="1">
    <citation type="submission" date="2019-06" db="EMBL/GenBank/DDBJ databases">
        <title>Sequencing the genomes of 1000 actinobacteria strains.</title>
        <authorList>
            <person name="Klenk H.-P."/>
        </authorList>
    </citation>
    <scope>NUCLEOTIDE SEQUENCE [LARGE SCALE GENOMIC DNA]</scope>
    <source>
        <strain evidence="2 3">DSM 105492</strain>
    </source>
</reference>
<gene>
    <name evidence="2" type="ORF">FB391_0087</name>
</gene>
<protein>
    <submittedName>
        <fullName evidence="2">Excisionase family DNA binding protein</fullName>
    </submittedName>
</protein>
<dbReference type="InterPro" id="IPR036388">
    <property type="entry name" value="WH-like_DNA-bd_sf"/>
</dbReference>